<evidence type="ECO:0000313" key="2">
    <source>
        <dbReference type="Proteomes" id="UP000548326"/>
    </source>
</evidence>
<protein>
    <submittedName>
        <fullName evidence="1">Uncharacterized protein</fullName>
    </submittedName>
</protein>
<proteinExistence type="predicted"/>
<dbReference type="Proteomes" id="UP000548326">
    <property type="component" value="Unassembled WGS sequence"/>
</dbReference>
<name>A0A841JJ04_9SPHI</name>
<dbReference type="EMBL" id="JACHCA010000018">
    <property type="protein sequence ID" value="MBB6130917.1"/>
    <property type="molecule type" value="Genomic_DNA"/>
</dbReference>
<accession>A0A841JJ04</accession>
<comment type="caution">
    <text evidence="1">The sequence shown here is derived from an EMBL/GenBank/DDBJ whole genome shotgun (WGS) entry which is preliminary data.</text>
</comment>
<gene>
    <name evidence="1" type="ORF">HDF22_005063</name>
</gene>
<sequence length="60" mass="6810">MIKVTAATRKIPHFAECPDVFFVVSVIQYFIVGKTNRCQACKYRECNIADTDVLVSELVK</sequence>
<reference evidence="1 2" key="1">
    <citation type="submission" date="2020-08" db="EMBL/GenBank/DDBJ databases">
        <title>Genomic Encyclopedia of Type Strains, Phase IV (KMG-V): Genome sequencing to study the core and pangenomes of soil and plant-associated prokaryotes.</title>
        <authorList>
            <person name="Whitman W."/>
        </authorList>
    </citation>
    <scope>NUCLEOTIDE SEQUENCE [LARGE SCALE GENOMIC DNA]</scope>
    <source>
        <strain evidence="1 2">MP601</strain>
    </source>
</reference>
<dbReference type="AlphaFoldDB" id="A0A841JJ04"/>
<organism evidence="1 2">
    <name type="scientific">Mucilaginibacter lappiensis</name>
    <dbReference type="NCBI Taxonomy" id="354630"/>
    <lineage>
        <taxon>Bacteria</taxon>
        <taxon>Pseudomonadati</taxon>
        <taxon>Bacteroidota</taxon>
        <taxon>Sphingobacteriia</taxon>
        <taxon>Sphingobacteriales</taxon>
        <taxon>Sphingobacteriaceae</taxon>
        <taxon>Mucilaginibacter</taxon>
    </lineage>
</organism>
<evidence type="ECO:0000313" key="1">
    <source>
        <dbReference type="EMBL" id="MBB6130917.1"/>
    </source>
</evidence>